<reference evidence="2" key="1">
    <citation type="submission" date="2017-02" db="EMBL/GenBank/DDBJ databases">
        <authorList>
            <person name="Varghese N."/>
            <person name="Submissions S."/>
        </authorList>
    </citation>
    <scope>NUCLEOTIDE SEQUENCE [LARGE SCALE GENOMIC DNA]</scope>
    <source>
        <strain evidence="2">ATCC 27094</strain>
    </source>
</reference>
<dbReference type="InterPro" id="IPR029044">
    <property type="entry name" value="Nucleotide-diphossugar_trans"/>
</dbReference>
<protein>
    <recommendedName>
        <fullName evidence="3">Glycosyl transferase family 2</fullName>
    </recommendedName>
</protein>
<dbReference type="RefSeq" id="WP_085937529.1">
    <property type="nucleotide sequence ID" value="NZ_FUWJ01000013.1"/>
</dbReference>
<dbReference type="Proteomes" id="UP000190092">
    <property type="component" value="Unassembled WGS sequence"/>
</dbReference>
<dbReference type="AlphaFoldDB" id="A0A1T4T712"/>
<dbReference type="STRING" id="225324.SAMN02745126_05796"/>
<sequence length="277" mass="31534">MHQESNNGLCKAKNSIAVGYLIRGADKNWRESIDRFVAAYQTHPAGAEHELYVIAKGFASRHDLACALATFRNHRFSDIHVADDSFDIGAYAEAARLISEDYVCFFNSHAAPVSDNWLAKLHLNLEVESVGLVGATGSYESLHDYDSIFPRMPNVHVRSNAFMISREQFCAVTDGLTFKSKLDAFLFESGPQSMTRRILDMGQSVRLVGSNGRGYTPRWWPLSDTFRLRRQENLLVSDNQTRNYDASRWPEKRTISERTWGNYLQERFVLKDKTLLA</sequence>
<organism evidence="1 2">
    <name type="scientific">Enhydrobacter aerosaccus</name>
    <dbReference type="NCBI Taxonomy" id="225324"/>
    <lineage>
        <taxon>Bacteria</taxon>
        <taxon>Pseudomonadati</taxon>
        <taxon>Pseudomonadota</taxon>
        <taxon>Alphaproteobacteria</taxon>
        <taxon>Hyphomicrobiales</taxon>
        <taxon>Enhydrobacter</taxon>
    </lineage>
</organism>
<evidence type="ECO:0000313" key="2">
    <source>
        <dbReference type="Proteomes" id="UP000190092"/>
    </source>
</evidence>
<dbReference type="OrthoDB" id="174925at2"/>
<name>A0A1T4T712_9HYPH</name>
<keyword evidence="2" id="KW-1185">Reference proteome</keyword>
<accession>A0A1T4T712</accession>
<proteinExistence type="predicted"/>
<evidence type="ECO:0008006" key="3">
    <source>
        <dbReference type="Google" id="ProtNLM"/>
    </source>
</evidence>
<evidence type="ECO:0000313" key="1">
    <source>
        <dbReference type="EMBL" id="SKA36266.1"/>
    </source>
</evidence>
<gene>
    <name evidence="1" type="ORF">SAMN02745126_05796</name>
</gene>
<dbReference type="SUPFAM" id="SSF53448">
    <property type="entry name" value="Nucleotide-diphospho-sugar transferases"/>
    <property type="match status" value="1"/>
</dbReference>
<dbReference type="EMBL" id="FUWJ01000013">
    <property type="protein sequence ID" value="SKA36266.1"/>
    <property type="molecule type" value="Genomic_DNA"/>
</dbReference>